<dbReference type="RefSeq" id="WP_169197482.1">
    <property type="nucleotide sequence ID" value="NZ_WTVH02000009.1"/>
</dbReference>
<sequence length="128" mass="13163">MRQVLPLLTLGIALALLAGGTRLVHADDVVMLGDAESFALQRPAQRLIGGATVDDAALSGQRGGADTHISEIRAVGSMSEISVSEAVTGHNLITEGAFANANMMGTVVQNSGNGVMIQNAVILNLEVK</sequence>
<proteinExistence type="predicted"/>
<keyword evidence="2" id="KW-1185">Reference proteome</keyword>
<reference evidence="1" key="1">
    <citation type="submission" date="2019-12" db="EMBL/GenBank/DDBJ databases">
        <title>Comparative genomics gives insights into the taxonomy of the Azoarcus-Aromatoleum group and reveals separate origins of nif in the plant-associated Azoarcus and non-plant-associated Aromatoleum sub-groups.</title>
        <authorList>
            <person name="Lafos M."/>
            <person name="Maluk M."/>
            <person name="Batista M."/>
            <person name="Junghare M."/>
            <person name="Carmona M."/>
            <person name="Faoro H."/>
            <person name="Cruz L.M."/>
            <person name="Battistoni F."/>
            <person name="De Souza E."/>
            <person name="Pedrosa F."/>
            <person name="Chen W.-M."/>
            <person name="Poole P.S."/>
            <person name="Dixon R.A."/>
            <person name="James E.K."/>
        </authorList>
    </citation>
    <scope>NUCLEOTIDE SEQUENCE</scope>
    <source>
        <strain evidence="1">U120</strain>
    </source>
</reference>
<evidence type="ECO:0000313" key="2">
    <source>
        <dbReference type="Proteomes" id="UP000601990"/>
    </source>
</evidence>
<organism evidence="1 2">
    <name type="scientific">Aromatoleum buckelii</name>
    <dbReference type="NCBI Taxonomy" id="200254"/>
    <lineage>
        <taxon>Bacteria</taxon>
        <taxon>Pseudomonadati</taxon>
        <taxon>Pseudomonadota</taxon>
        <taxon>Betaproteobacteria</taxon>
        <taxon>Rhodocyclales</taxon>
        <taxon>Rhodocyclaceae</taxon>
        <taxon>Aromatoleum</taxon>
    </lineage>
</organism>
<gene>
    <name evidence="1" type="ORF">GO608_02325</name>
</gene>
<protein>
    <submittedName>
        <fullName evidence="1">Uncharacterized protein</fullName>
    </submittedName>
</protein>
<name>A0ABX1MW34_9RHOO</name>
<dbReference type="EMBL" id="WTVH01000002">
    <property type="protein sequence ID" value="NMF92165.1"/>
    <property type="molecule type" value="Genomic_DNA"/>
</dbReference>
<dbReference type="Proteomes" id="UP000601990">
    <property type="component" value="Unassembled WGS sequence"/>
</dbReference>
<evidence type="ECO:0000313" key="1">
    <source>
        <dbReference type="EMBL" id="NMF92165.1"/>
    </source>
</evidence>
<comment type="caution">
    <text evidence="1">The sequence shown here is derived from an EMBL/GenBank/DDBJ whole genome shotgun (WGS) entry which is preliminary data.</text>
</comment>
<accession>A0ABX1MW34</accession>